<keyword evidence="3" id="KW-1185">Reference proteome</keyword>
<name>A0A834WT54_9FABA</name>
<dbReference type="EMBL" id="JAAIUW010000005">
    <property type="protein sequence ID" value="KAF7831910.1"/>
    <property type="molecule type" value="Genomic_DNA"/>
</dbReference>
<evidence type="ECO:0000313" key="2">
    <source>
        <dbReference type="EMBL" id="KAF7831910.1"/>
    </source>
</evidence>
<proteinExistence type="predicted"/>
<dbReference type="AlphaFoldDB" id="A0A834WT54"/>
<gene>
    <name evidence="2" type="ORF">G2W53_014243</name>
</gene>
<dbReference type="Proteomes" id="UP000634136">
    <property type="component" value="Unassembled WGS sequence"/>
</dbReference>
<protein>
    <submittedName>
        <fullName evidence="2">Uncharacterized protein</fullName>
    </submittedName>
</protein>
<sequence>MGMAVRRFKITENIKRGEAVKVTLTEGGEDDGAASFSGRRQKTTAARAMASSSNY</sequence>
<feature type="region of interest" description="Disordered" evidence="1">
    <location>
        <begin position="27"/>
        <end position="55"/>
    </location>
</feature>
<organism evidence="2 3">
    <name type="scientific">Senna tora</name>
    <dbReference type="NCBI Taxonomy" id="362788"/>
    <lineage>
        <taxon>Eukaryota</taxon>
        <taxon>Viridiplantae</taxon>
        <taxon>Streptophyta</taxon>
        <taxon>Embryophyta</taxon>
        <taxon>Tracheophyta</taxon>
        <taxon>Spermatophyta</taxon>
        <taxon>Magnoliopsida</taxon>
        <taxon>eudicotyledons</taxon>
        <taxon>Gunneridae</taxon>
        <taxon>Pentapetalae</taxon>
        <taxon>rosids</taxon>
        <taxon>fabids</taxon>
        <taxon>Fabales</taxon>
        <taxon>Fabaceae</taxon>
        <taxon>Caesalpinioideae</taxon>
        <taxon>Cassia clade</taxon>
        <taxon>Senna</taxon>
    </lineage>
</organism>
<evidence type="ECO:0000256" key="1">
    <source>
        <dbReference type="SAM" id="MobiDB-lite"/>
    </source>
</evidence>
<accession>A0A834WT54</accession>
<reference evidence="2" key="1">
    <citation type="submission" date="2020-09" db="EMBL/GenBank/DDBJ databases">
        <title>Genome-Enabled Discovery of Anthraquinone Biosynthesis in Senna tora.</title>
        <authorList>
            <person name="Kang S.-H."/>
            <person name="Pandey R.P."/>
            <person name="Lee C.-M."/>
            <person name="Sim J.-S."/>
            <person name="Jeong J.-T."/>
            <person name="Choi B.-S."/>
            <person name="Jung M."/>
            <person name="Ginzburg D."/>
            <person name="Zhao K."/>
            <person name="Won S.Y."/>
            <person name="Oh T.-J."/>
            <person name="Yu Y."/>
            <person name="Kim N.-H."/>
            <person name="Lee O.R."/>
            <person name="Lee T.-H."/>
            <person name="Bashyal P."/>
            <person name="Kim T.-S."/>
            <person name="Lee W.-H."/>
            <person name="Kawkins C."/>
            <person name="Kim C.-K."/>
            <person name="Kim J.S."/>
            <person name="Ahn B.O."/>
            <person name="Rhee S.Y."/>
            <person name="Sohng J.K."/>
        </authorList>
    </citation>
    <scope>NUCLEOTIDE SEQUENCE</scope>
    <source>
        <tissue evidence="2">Leaf</tissue>
    </source>
</reference>
<comment type="caution">
    <text evidence="2">The sequence shown here is derived from an EMBL/GenBank/DDBJ whole genome shotgun (WGS) entry which is preliminary data.</text>
</comment>
<evidence type="ECO:0000313" key="3">
    <source>
        <dbReference type="Proteomes" id="UP000634136"/>
    </source>
</evidence>